<feature type="transmembrane region" description="Helical" evidence="2">
    <location>
        <begin position="85"/>
        <end position="106"/>
    </location>
</feature>
<keyword evidence="2" id="KW-0472">Membrane</keyword>
<evidence type="ECO:0000256" key="2">
    <source>
        <dbReference type="SAM" id="Phobius"/>
    </source>
</evidence>
<feature type="region of interest" description="Disordered" evidence="1">
    <location>
        <begin position="263"/>
        <end position="284"/>
    </location>
</feature>
<sequence>MSDSQLAQVTRYIPALVLFTPSLLSLAAISVIRELRNVSTKPNRRVLISMSAACTMLAIASLIGLATNSSPSLTTQICYSIFEGLGIGLSLFTIADITTYTGLTSLSKAAFNNVYHKFECTAIIIVILLPTMFTIFEITTRLCTINVFGLSVFVHHGLYFTASAIMLLNRIATVLGMIGILINVDFDLKKLIPSPGLPFIIHQTIENFYVESRKISNAVSEFSYRHRSIPIGRTSTQKTKGHIHRQVGLNRLEKLRRDMSSLRTSNTTHSSFEAGNSSTIDTDSVDTDSVDANLNSFIDELKSQMSDPILDYRLTTITNSSKTPDNIILHMGKGSPSSIWTFQQNSKFLLDNLANNSDETINYTA</sequence>
<feature type="transmembrane region" description="Helical" evidence="2">
    <location>
        <begin position="118"/>
        <end position="138"/>
    </location>
</feature>
<comment type="caution">
    <text evidence="3">The sequence shown here is derived from an EMBL/GenBank/DDBJ whole genome shotgun (WGS) entry which is preliminary data.</text>
</comment>
<keyword evidence="2" id="KW-1133">Transmembrane helix</keyword>
<evidence type="ECO:0000313" key="4">
    <source>
        <dbReference type="Proteomes" id="UP000310685"/>
    </source>
</evidence>
<feature type="transmembrane region" description="Helical" evidence="2">
    <location>
        <begin position="158"/>
        <end position="182"/>
    </location>
</feature>
<dbReference type="AlphaFoldDB" id="A0A4T0LUG7"/>
<dbReference type="Proteomes" id="UP000310685">
    <property type="component" value="Unassembled WGS sequence"/>
</dbReference>
<protein>
    <submittedName>
        <fullName evidence="3">Uncharacterized protein</fullName>
    </submittedName>
</protein>
<keyword evidence="2" id="KW-0812">Transmembrane</keyword>
<feature type="transmembrane region" description="Helical" evidence="2">
    <location>
        <begin position="44"/>
        <end position="65"/>
    </location>
</feature>
<proteinExistence type="predicted"/>
<feature type="transmembrane region" description="Helical" evidence="2">
    <location>
        <begin position="12"/>
        <end position="32"/>
    </location>
</feature>
<feature type="compositionally biased region" description="Polar residues" evidence="1">
    <location>
        <begin position="263"/>
        <end position="276"/>
    </location>
</feature>
<evidence type="ECO:0000313" key="3">
    <source>
        <dbReference type="EMBL" id="TIB73720.1"/>
    </source>
</evidence>
<reference evidence="3 4" key="1">
    <citation type="submission" date="2019-03" db="EMBL/GenBank/DDBJ databases">
        <title>Sequencing 25 genomes of Wallemia mellicola.</title>
        <authorList>
            <person name="Gostincar C."/>
        </authorList>
    </citation>
    <scope>NUCLEOTIDE SEQUENCE [LARGE SCALE GENOMIC DNA]</scope>
    <source>
        <strain evidence="3 4">EXF-6152</strain>
    </source>
</reference>
<evidence type="ECO:0000256" key="1">
    <source>
        <dbReference type="SAM" id="MobiDB-lite"/>
    </source>
</evidence>
<organism evidence="3 4">
    <name type="scientific">Wallemia mellicola</name>
    <dbReference type="NCBI Taxonomy" id="1708541"/>
    <lineage>
        <taxon>Eukaryota</taxon>
        <taxon>Fungi</taxon>
        <taxon>Dikarya</taxon>
        <taxon>Basidiomycota</taxon>
        <taxon>Wallemiomycotina</taxon>
        <taxon>Wallemiomycetes</taxon>
        <taxon>Wallemiales</taxon>
        <taxon>Wallemiaceae</taxon>
        <taxon>Wallemia</taxon>
    </lineage>
</organism>
<name>A0A4T0LUG7_9BASI</name>
<gene>
    <name evidence="3" type="ORF">E3Q22_04308</name>
</gene>
<accession>A0A4T0LUG7</accession>
<dbReference type="EMBL" id="SPRC01000085">
    <property type="protein sequence ID" value="TIB73720.1"/>
    <property type="molecule type" value="Genomic_DNA"/>
</dbReference>